<dbReference type="GO" id="GO:0030077">
    <property type="term" value="C:plasma membrane light-harvesting complex"/>
    <property type="evidence" value="ECO:0007669"/>
    <property type="project" value="InterPro"/>
</dbReference>
<organism evidence="4 5">
    <name type="scientific">Streptacidiphilus jiangxiensis</name>
    <dbReference type="NCBI Taxonomy" id="235985"/>
    <lineage>
        <taxon>Bacteria</taxon>
        <taxon>Bacillati</taxon>
        <taxon>Actinomycetota</taxon>
        <taxon>Actinomycetes</taxon>
        <taxon>Kitasatosporales</taxon>
        <taxon>Streptomycetaceae</taxon>
        <taxon>Streptacidiphilus</taxon>
    </lineage>
</organism>
<feature type="compositionally biased region" description="Polar residues" evidence="1">
    <location>
        <begin position="164"/>
        <end position="175"/>
    </location>
</feature>
<dbReference type="Pfam" id="PF05239">
    <property type="entry name" value="PRC"/>
    <property type="match status" value="1"/>
</dbReference>
<feature type="domain" description="PRC-barrel" evidence="2">
    <location>
        <begin position="4"/>
        <end position="69"/>
    </location>
</feature>
<feature type="region of interest" description="Disordered" evidence="1">
    <location>
        <begin position="138"/>
        <end position="175"/>
    </location>
</feature>
<dbReference type="Proteomes" id="UP000183015">
    <property type="component" value="Unassembled WGS sequence"/>
</dbReference>
<dbReference type="OrthoDB" id="3712018at2"/>
<dbReference type="InterPro" id="IPR052967">
    <property type="entry name" value="Stress_Response_Assoc"/>
</dbReference>
<dbReference type="Gene3D" id="3.90.50.10">
    <property type="entry name" value="Photosynthetic Reaction Center, subunit H, domain 2"/>
    <property type="match status" value="1"/>
</dbReference>
<feature type="region of interest" description="Disordered" evidence="1">
    <location>
        <begin position="412"/>
        <end position="489"/>
    </location>
</feature>
<dbReference type="EMBL" id="FOAZ01000027">
    <property type="protein sequence ID" value="SEM41625.1"/>
    <property type="molecule type" value="Genomic_DNA"/>
</dbReference>
<dbReference type="Pfam" id="PF09557">
    <property type="entry name" value="DUF2382"/>
    <property type="match status" value="1"/>
</dbReference>
<feature type="compositionally biased region" description="Low complexity" evidence="1">
    <location>
        <begin position="234"/>
        <end position="273"/>
    </location>
</feature>
<sequence>MQTEIDPRDLIGHKAVDKNGEKIGTVDEVYLDDATGQPEWAAVRTGLFGRDAFVPLTTSEFVSDELRVPYEKSLVKESPDFGVGQHLSPAQELQLYRYYGLEVPTGTGQHAAEPGVKAGERPTAGTAGAAAGLAAGAAAGSGSGAVGRGDQRDKTETHEKPVEQTLTTPTVQPLASAGRTSAFMTGTAPNAAAAAQPTVQQPTVQQPTVQQSGSQLSGVAGPAVAAAGAAAAMSTPSAPTSSGAPTVHTPPAAPFPGTVAGTGAAAGTAAAGTQRRPDPLTDPLPGLGIPAASGSAKDPVPDPVEFVCREERLDISTEWHVLGRARLRKYVTSEQVERRVPVVRERIRVERVPVSAEERAQLTEAEIAESVEEVTLHEERLVVKKTVVPVERIRLVTERVTEEEVVREQLHREHIQVQDGSRPGGTPVTPTTPAAVTAGTAGTPGTAGMPSNGAYGAPGTTQPPATPLRAATPMGPNRNPDLPGHAMGA</sequence>
<dbReference type="InterPro" id="IPR011033">
    <property type="entry name" value="PRC_barrel-like_sf"/>
</dbReference>
<dbReference type="GO" id="GO:0019684">
    <property type="term" value="P:photosynthesis, light reaction"/>
    <property type="evidence" value="ECO:0007669"/>
    <property type="project" value="InterPro"/>
</dbReference>
<dbReference type="InterPro" id="IPR027275">
    <property type="entry name" value="PRC-brl_dom"/>
</dbReference>
<protein>
    <submittedName>
        <fullName evidence="4">Conserved domain-containing protein</fullName>
    </submittedName>
</protein>
<evidence type="ECO:0000313" key="5">
    <source>
        <dbReference type="Proteomes" id="UP000183015"/>
    </source>
</evidence>
<evidence type="ECO:0000259" key="2">
    <source>
        <dbReference type="Pfam" id="PF05239"/>
    </source>
</evidence>
<dbReference type="InterPro" id="IPR014747">
    <property type="entry name" value="Bac_photo_RC_H_C"/>
</dbReference>
<evidence type="ECO:0000313" key="4">
    <source>
        <dbReference type="EMBL" id="SEM41625.1"/>
    </source>
</evidence>
<dbReference type="PANTHER" id="PTHR38463">
    <property type="entry name" value="STRESS RESPONSE PROTEIN YSNF"/>
    <property type="match status" value="1"/>
</dbReference>
<feature type="compositionally biased region" description="Low complexity" evidence="1">
    <location>
        <begin position="424"/>
        <end position="463"/>
    </location>
</feature>
<feature type="domain" description="DUF2382" evidence="3">
    <location>
        <begin position="308"/>
        <end position="417"/>
    </location>
</feature>
<accession>A0A1H7Y6R4</accession>
<proteinExistence type="predicted"/>
<feature type="compositionally biased region" description="Low complexity" evidence="1">
    <location>
        <begin position="281"/>
        <end position="290"/>
    </location>
</feature>
<gene>
    <name evidence="4" type="ORF">SAMN05414137_12715</name>
</gene>
<keyword evidence="5" id="KW-1185">Reference proteome</keyword>
<dbReference type="eggNOG" id="COG3861">
    <property type="taxonomic scope" value="Bacteria"/>
</dbReference>
<dbReference type="SUPFAM" id="SSF50346">
    <property type="entry name" value="PRC-barrel domain"/>
    <property type="match status" value="1"/>
</dbReference>
<dbReference type="RefSeq" id="WP_143094695.1">
    <property type="nucleotide sequence ID" value="NZ_FOAZ01000027.1"/>
</dbReference>
<reference evidence="5" key="1">
    <citation type="submission" date="2016-10" db="EMBL/GenBank/DDBJ databases">
        <authorList>
            <person name="Varghese N."/>
        </authorList>
    </citation>
    <scope>NUCLEOTIDE SEQUENCE [LARGE SCALE GENOMIC DNA]</scope>
    <source>
        <strain evidence="5">DSM 45096 / BCRC 16803 / CGMCC 4.1857 / CIP 109030 / JCM 12277 / KCTC 19219 / NBRC 100920 / 33214</strain>
    </source>
</reference>
<dbReference type="STRING" id="235985.SAMN05414137_12715"/>
<feature type="region of interest" description="Disordered" evidence="1">
    <location>
        <begin position="234"/>
        <end position="299"/>
    </location>
</feature>
<evidence type="ECO:0000256" key="1">
    <source>
        <dbReference type="SAM" id="MobiDB-lite"/>
    </source>
</evidence>
<name>A0A1H7Y6R4_STRJI</name>
<evidence type="ECO:0000259" key="3">
    <source>
        <dbReference type="Pfam" id="PF09557"/>
    </source>
</evidence>
<dbReference type="InterPro" id="IPR019060">
    <property type="entry name" value="DUF2382"/>
</dbReference>
<dbReference type="AlphaFoldDB" id="A0A1H7Y6R4"/>
<feature type="compositionally biased region" description="Basic and acidic residues" evidence="1">
    <location>
        <begin position="149"/>
        <end position="162"/>
    </location>
</feature>
<feature type="region of interest" description="Disordered" evidence="1">
    <location>
        <begin position="190"/>
        <end position="216"/>
    </location>
</feature>
<dbReference type="PANTHER" id="PTHR38463:SF1">
    <property type="entry name" value="STRESS RESPONSE PROTEIN YSNF"/>
    <property type="match status" value="1"/>
</dbReference>